<feature type="transmembrane region" description="Helical" evidence="2">
    <location>
        <begin position="95"/>
        <end position="118"/>
    </location>
</feature>
<organism evidence="4 5">
    <name type="scientific">Corynebacterium lizhenjunii</name>
    <dbReference type="NCBI Taxonomy" id="2709394"/>
    <lineage>
        <taxon>Bacteria</taxon>
        <taxon>Bacillati</taxon>
        <taxon>Actinomycetota</taxon>
        <taxon>Actinomycetes</taxon>
        <taxon>Mycobacteriales</taxon>
        <taxon>Corynebacteriaceae</taxon>
        <taxon>Corynebacterium</taxon>
    </lineage>
</organism>
<feature type="region of interest" description="Disordered" evidence="1">
    <location>
        <begin position="49"/>
        <end position="69"/>
    </location>
</feature>
<sequence>MKRFAAGAVAVATALSLSTGVASAADSSNESSLPALEGLTYAVVAAKNGQSEPHKGSTEQSSKAGSTAESHFETYKSSYANDVKNSYPAGTTADILWGTGIAAAILGLIGFVANSGLIPGLKLPF</sequence>
<accession>A0A7T0KF89</accession>
<feature type="chain" id="PRO_5032680324" description="Or membrane protein" evidence="3">
    <location>
        <begin position="25"/>
        <end position="125"/>
    </location>
</feature>
<name>A0A7T0KF89_9CORY</name>
<dbReference type="EMBL" id="CP064954">
    <property type="protein sequence ID" value="QPK79256.1"/>
    <property type="molecule type" value="Genomic_DNA"/>
</dbReference>
<protein>
    <recommendedName>
        <fullName evidence="6">Or membrane protein</fullName>
    </recommendedName>
</protein>
<keyword evidence="2" id="KW-1133">Transmembrane helix</keyword>
<keyword evidence="2" id="KW-0472">Membrane</keyword>
<evidence type="ECO:0000313" key="5">
    <source>
        <dbReference type="Proteomes" id="UP000594681"/>
    </source>
</evidence>
<gene>
    <name evidence="4" type="ORF">G7Y31_00515</name>
</gene>
<feature type="compositionally biased region" description="Polar residues" evidence="1">
    <location>
        <begin position="58"/>
        <end position="69"/>
    </location>
</feature>
<evidence type="ECO:0000313" key="4">
    <source>
        <dbReference type="EMBL" id="QPK79256.1"/>
    </source>
</evidence>
<feature type="signal peptide" evidence="3">
    <location>
        <begin position="1"/>
        <end position="24"/>
    </location>
</feature>
<dbReference type="RefSeq" id="WP_165010460.1">
    <property type="nucleotide sequence ID" value="NZ_CP064954.1"/>
</dbReference>
<evidence type="ECO:0000256" key="1">
    <source>
        <dbReference type="SAM" id="MobiDB-lite"/>
    </source>
</evidence>
<keyword evidence="5" id="KW-1185">Reference proteome</keyword>
<evidence type="ECO:0000256" key="2">
    <source>
        <dbReference type="SAM" id="Phobius"/>
    </source>
</evidence>
<dbReference type="Proteomes" id="UP000594681">
    <property type="component" value="Chromosome"/>
</dbReference>
<evidence type="ECO:0000256" key="3">
    <source>
        <dbReference type="SAM" id="SignalP"/>
    </source>
</evidence>
<reference evidence="4 5" key="1">
    <citation type="submission" date="2020-11" db="EMBL/GenBank/DDBJ databases">
        <title>Corynebacterium sp. ZJ-599.</title>
        <authorList>
            <person name="Zhou J."/>
        </authorList>
    </citation>
    <scope>NUCLEOTIDE SEQUENCE [LARGE SCALE GENOMIC DNA]</scope>
    <source>
        <strain evidence="4 5">ZJ-599</strain>
    </source>
</reference>
<proteinExistence type="predicted"/>
<dbReference type="KEGG" id="cliz:G7Y31_00515"/>
<evidence type="ECO:0008006" key="6">
    <source>
        <dbReference type="Google" id="ProtNLM"/>
    </source>
</evidence>
<dbReference type="AlphaFoldDB" id="A0A7T0KF89"/>
<keyword evidence="2" id="KW-0812">Transmembrane</keyword>
<keyword evidence="3" id="KW-0732">Signal</keyword>